<reference evidence="2" key="1">
    <citation type="journal article" date="2021" name="Syst. Appl. Microbiol.">
        <title>Roseomonas hellenica sp. nov., isolated from roots of wild-growing Alkanna tinctoria.</title>
        <authorList>
            <person name="Rat A."/>
            <person name="Naranjo H.D."/>
            <person name="Lebbe L."/>
            <person name="Cnockaert M."/>
            <person name="Krigas N."/>
            <person name="Grigoriadou K."/>
            <person name="Maloupa E."/>
            <person name="Willems A."/>
        </authorList>
    </citation>
    <scope>NUCLEOTIDE SEQUENCE [LARGE SCALE GENOMIC DNA]</scope>
    <source>
        <strain evidence="2">LMG 31159</strain>
    </source>
</reference>
<gene>
    <name evidence="1" type="ORF">GXW78_25610</name>
</gene>
<dbReference type="Proteomes" id="UP000698752">
    <property type="component" value="Unassembled WGS sequence"/>
</dbReference>
<evidence type="ECO:0000313" key="2">
    <source>
        <dbReference type="Proteomes" id="UP000698752"/>
    </source>
</evidence>
<keyword evidence="2" id="KW-1185">Reference proteome</keyword>
<sequence length="133" mass="14270">MTRENATILAIAIANLGAKNDETALMAARAAAKLIAAEGVKQSAFAAAIIATLTNMKPKAEPESFAELGRRGARSRMAEIARQSTVTDNDRARIGALRERFLEARHAELAADEVAWLDALWEASPRARAREAG</sequence>
<organism evidence="1 2">
    <name type="scientific">Neoroseomonas terrae</name>
    <dbReference type="NCBI Taxonomy" id="424799"/>
    <lineage>
        <taxon>Bacteria</taxon>
        <taxon>Pseudomonadati</taxon>
        <taxon>Pseudomonadota</taxon>
        <taxon>Alphaproteobacteria</taxon>
        <taxon>Acetobacterales</taxon>
        <taxon>Acetobacteraceae</taxon>
        <taxon>Neoroseomonas</taxon>
    </lineage>
</organism>
<protein>
    <submittedName>
        <fullName evidence="1">Uncharacterized protein</fullName>
    </submittedName>
</protein>
<accession>A0ABS5EPU3</accession>
<dbReference type="EMBL" id="JAAEDI010000039">
    <property type="protein sequence ID" value="MBR0653059.1"/>
    <property type="molecule type" value="Genomic_DNA"/>
</dbReference>
<name>A0ABS5EPU3_9PROT</name>
<evidence type="ECO:0000313" key="1">
    <source>
        <dbReference type="EMBL" id="MBR0653059.1"/>
    </source>
</evidence>
<proteinExistence type="predicted"/>
<comment type="caution">
    <text evidence="1">The sequence shown here is derived from an EMBL/GenBank/DDBJ whole genome shotgun (WGS) entry which is preliminary data.</text>
</comment>
<dbReference type="RefSeq" id="WP_211871768.1">
    <property type="nucleotide sequence ID" value="NZ_JAAEDI010000039.1"/>
</dbReference>